<dbReference type="Gene3D" id="3.40.50.150">
    <property type="entry name" value="Vaccinia Virus protein VP39"/>
    <property type="match status" value="1"/>
</dbReference>
<dbReference type="InterPro" id="IPR029063">
    <property type="entry name" value="SAM-dependent_MTases_sf"/>
</dbReference>
<reference evidence="2" key="1">
    <citation type="submission" date="2020-01" db="EMBL/GenBank/DDBJ databases">
        <title>Sphingomonas sp. strain CSW-10.</title>
        <authorList>
            <person name="Chen W.-M."/>
        </authorList>
    </citation>
    <scope>NUCLEOTIDE SEQUENCE [LARGE SCALE GENOMIC DNA]</scope>
    <source>
        <strain evidence="2">CCP-1</strain>
    </source>
</reference>
<evidence type="ECO:0000313" key="1">
    <source>
        <dbReference type="EMBL" id="NBE06619.1"/>
    </source>
</evidence>
<proteinExistence type="predicted"/>
<name>A0ABW9Y3W3_9RHOB</name>
<dbReference type="SUPFAM" id="SSF53335">
    <property type="entry name" value="S-adenosyl-L-methionine-dependent methyltransferases"/>
    <property type="match status" value="1"/>
</dbReference>
<protein>
    <submittedName>
        <fullName evidence="1">Class I SAM-dependent methyltransferase</fullName>
    </submittedName>
</protein>
<dbReference type="GO" id="GO:0032259">
    <property type="term" value="P:methylation"/>
    <property type="evidence" value="ECO:0007669"/>
    <property type="project" value="UniProtKB-KW"/>
</dbReference>
<keyword evidence="2" id="KW-1185">Reference proteome</keyword>
<organism evidence="1 2">
    <name type="scientific">Paragemmobacter ruber</name>
    <dbReference type="NCBI Taxonomy" id="1985673"/>
    <lineage>
        <taxon>Bacteria</taxon>
        <taxon>Pseudomonadati</taxon>
        <taxon>Pseudomonadota</taxon>
        <taxon>Alphaproteobacteria</taxon>
        <taxon>Rhodobacterales</taxon>
        <taxon>Paracoccaceae</taxon>
        <taxon>Paragemmobacter</taxon>
    </lineage>
</organism>
<gene>
    <name evidence="1" type="ORF">GU920_03685</name>
</gene>
<keyword evidence="1" id="KW-0489">Methyltransferase</keyword>
<accession>A0ABW9Y3W3</accession>
<dbReference type="GO" id="GO:0008168">
    <property type="term" value="F:methyltransferase activity"/>
    <property type="evidence" value="ECO:0007669"/>
    <property type="project" value="UniProtKB-KW"/>
</dbReference>
<dbReference type="EMBL" id="JAAATW010000001">
    <property type="protein sequence ID" value="NBE06619.1"/>
    <property type="molecule type" value="Genomic_DNA"/>
</dbReference>
<comment type="caution">
    <text evidence="1">The sequence shown here is derived from an EMBL/GenBank/DDBJ whole genome shotgun (WGS) entry which is preliminary data.</text>
</comment>
<dbReference type="RefSeq" id="WP_161765600.1">
    <property type="nucleotide sequence ID" value="NZ_JAAATW010000001.1"/>
</dbReference>
<evidence type="ECO:0000313" key="2">
    <source>
        <dbReference type="Proteomes" id="UP001517376"/>
    </source>
</evidence>
<keyword evidence="1" id="KW-0808">Transferase</keyword>
<sequence>MGFSADWLALREPADHAARDDALLEAAARVAGARPVVVDLGCGTGSTRRAFGARLGGAVWRMVDGDAALLRLAGGEAHRLDLNDVDALPLDGATLVTASALFDLASAPWVDRLVDRLTRLNLPLYAALNYDGRMDWTPELPEDGQITAAFNRHQVGDKGFGPALGPGATQYLAERLQAAGYAVREGDSPWQLGPDRAALQDELLAGIAQAAQEAGFAGDASAWRAARQAWVGQGLCRIGHRDLLAVPQTVSERRG</sequence>
<dbReference type="Proteomes" id="UP001517376">
    <property type="component" value="Unassembled WGS sequence"/>
</dbReference>